<dbReference type="PaxDb" id="3880-AES89216"/>
<keyword evidence="3" id="KW-1185">Reference proteome</keyword>
<dbReference type="HOGENOM" id="CLU_000680_15_4_1"/>
<name>A0A072V6M8_MEDTR</name>
<accession>A0A072V6M8</accession>
<dbReference type="EnsemblPlants" id="KEH37467">
    <property type="protein sequence ID" value="KEH37467"/>
    <property type="gene ID" value="MTR_2g038700"/>
</dbReference>
<evidence type="ECO:0000313" key="3">
    <source>
        <dbReference type="Proteomes" id="UP000002051"/>
    </source>
</evidence>
<reference evidence="1 3" key="1">
    <citation type="journal article" date="2011" name="Nature">
        <title>The Medicago genome provides insight into the evolution of rhizobial symbioses.</title>
        <authorList>
            <person name="Young N.D."/>
            <person name="Debelle F."/>
            <person name="Oldroyd G.E."/>
            <person name="Geurts R."/>
            <person name="Cannon S.B."/>
            <person name="Udvardi M.K."/>
            <person name="Benedito V.A."/>
            <person name="Mayer K.F."/>
            <person name="Gouzy J."/>
            <person name="Schoof H."/>
            <person name="Van de Peer Y."/>
            <person name="Proost S."/>
            <person name="Cook D.R."/>
            <person name="Meyers B.C."/>
            <person name="Spannagl M."/>
            <person name="Cheung F."/>
            <person name="De Mita S."/>
            <person name="Krishnakumar V."/>
            <person name="Gundlach H."/>
            <person name="Zhou S."/>
            <person name="Mudge J."/>
            <person name="Bharti A.K."/>
            <person name="Murray J.D."/>
            <person name="Naoumkina M.A."/>
            <person name="Rosen B."/>
            <person name="Silverstein K.A."/>
            <person name="Tang H."/>
            <person name="Rombauts S."/>
            <person name="Zhao P.X."/>
            <person name="Zhou P."/>
            <person name="Barbe V."/>
            <person name="Bardou P."/>
            <person name="Bechner M."/>
            <person name="Bellec A."/>
            <person name="Berger A."/>
            <person name="Berges H."/>
            <person name="Bidwell S."/>
            <person name="Bisseling T."/>
            <person name="Choisne N."/>
            <person name="Couloux A."/>
            <person name="Denny R."/>
            <person name="Deshpande S."/>
            <person name="Dai X."/>
            <person name="Doyle J.J."/>
            <person name="Dudez A.M."/>
            <person name="Farmer A.D."/>
            <person name="Fouteau S."/>
            <person name="Franken C."/>
            <person name="Gibelin C."/>
            <person name="Gish J."/>
            <person name="Goldstein S."/>
            <person name="Gonzalez A.J."/>
            <person name="Green P.J."/>
            <person name="Hallab A."/>
            <person name="Hartog M."/>
            <person name="Hua A."/>
            <person name="Humphray S.J."/>
            <person name="Jeong D.H."/>
            <person name="Jing Y."/>
            <person name="Jocker A."/>
            <person name="Kenton S.M."/>
            <person name="Kim D.J."/>
            <person name="Klee K."/>
            <person name="Lai H."/>
            <person name="Lang C."/>
            <person name="Lin S."/>
            <person name="Macmil S.L."/>
            <person name="Magdelenat G."/>
            <person name="Matthews L."/>
            <person name="McCorrison J."/>
            <person name="Monaghan E.L."/>
            <person name="Mun J.H."/>
            <person name="Najar F.Z."/>
            <person name="Nicholson C."/>
            <person name="Noirot C."/>
            <person name="O'Bleness M."/>
            <person name="Paule C.R."/>
            <person name="Poulain J."/>
            <person name="Prion F."/>
            <person name="Qin B."/>
            <person name="Qu C."/>
            <person name="Retzel E.F."/>
            <person name="Riddle C."/>
            <person name="Sallet E."/>
            <person name="Samain S."/>
            <person name="Samson N."/>
            <person name="Sanders I."/>
            <person name="Saurat O."/>
            <person name="Scarpelli C."/>
            <person name="Schiex T."/>
            <person name="Segurens B."/>
            <person name="Severin A.J."/>
            <person name="Sherrier D.J."/>
            <person name="Shi R."/>
            <person name="Sims S."/>
            <person name="Singer S.R."/>
            <person name="Sinharoy S."/>
            <person name="Sterck L."/>
            <person name="Viollet A."/>
            <person name="Wang B.B."/>
            <person name="Wang K."/>
            <person name="Wang M."/>
            <person name="Wang X."/>
            <person name="Warfsmann J."/>
            <person name="Weissenbach J."/>
            <person name="White D.D."/>
            <person name="White J.D."/>
            <person name="Wiley G.B."/>
            <person name="Wincker P."/>
            <person name="Xing Y."/>
            <person name="Yang L."/>
            <person name="Yao Z."/>
            <person name="Ying F."/>
            <person name="Zhai J."/>
            <person name="Zhou L."/>
            <person name="Zuber A."/>
            <person name="Denarie J."/>
            <person name="Dixon R.A."/>
            <person name="May G.D."/>
            <person name="Schwartz D.C."/>
            <person name="Rogers J."/>
            <person name="Quetier F."/>
            <person name="Town C.D."/>
            <person name="Roe B.A."/>
        </authorList>
    </citation>
    <scope>NUCLEOTIDE SEQUENCE [LARGE SCALE GENOMIC DNA]</scope>
    <source>
        <strain evidence="1">A17</strain>
        <strain evidence="2 3">cv. Jemalong A17</strain>
    </source>
</reference>
<organism evidence="1 3">
    <name type="scientific">Medicago truncatula</name>
    <name type="common">Barrel medic</name>
    <name type="synonym">Medicago tribuloides</name>
    <dbReference type="NCBI Taxonomy" id="3880"/>
    <lineage>
        <taxon>Eukaryota</taxon>
        <taxon>Viridiplantae</taxon>
        <taxon>Streptophyta</taxon>
        <taxon>Embryophyta</taxon>
        <taxon>Tracheophyta</taxon>
        <taxon>Spermatophyta</taxon>
        <taxon>Magnoliopsida</taxon>
        <taxon>eudicotyledons</taxon>
        <taxon>Gunneridae</taxon>
        <taxon>Pentapetalae</taxon>
        <taxon>rosids</taxon>
        <taxon>fabids</taxon>
        <taxon>Fabales</taxon>
        <taxon>Fabaceae</taxon>
        <taxon>Papilionoideae</taxon>
        <taxon>50 kb inversion clade</taxon>
        <taxon>NPAAA clade</taxon>
        <taxon>Hologalegina</taxon>
        <taxon>IRL clade</taxon>
        <taxon>Trifolieae</taxon>
        <taxon>Medicago</taxon>
    </lineage>
</organism>
<dbReference type="Proteomes" id="UP000002051">
    <property type="component" value="Chromosome 2"/>
</dbReference>
<evidence type="ECO:0000313" key="1">
    <source>
        <dbReference type="EMBL" id="KEH37467.1"/>
    </source>
</evidence>
<reference evidence="2" key="3">
    <citation type="submission" date="2015-04" db="UniProtKB">
        <authorList>
            <consortium name="EnsemblPlants"/>
        </authorList>
    </citation>
    <scope>IDENTIFICATION</scope>
    <source>
        <strain evidence="2">cv. Jemalong A17</strain>
    </source>
</reference>
<dbReference type="PANTHER" id="PTHR33116:SF78">
    <property type="entry name" value="OS12G0587133 PROTEIN"/>
    <property type="match status" value="1"/>
</dbReference>
<reference evidence="1 3" key="2">
    <citation type="journal article" date="2014" name="BMC Genomics">
        <title>An improved genome release (version Mt4.0) for the model legume Medicago truncatula.</title>
        <authorList>
            <person name="Tang H."/>
            <person name="Krishnakumar V."/>
            <person name="Bidwell S."/>
            <person name="Rosen B."/>
            <person name="Chan A."/>
            <person name="Zhou S."/>
            <person name="Gentzbittel L."/>
            <person name="Childs K.L."/>
            <person name="Yandell M."/>
            <person name="Gundlach H."/>
            <person name="Mayer K.F."/>
            <person name="Schwartz D.C."/>
            <person name="Town C.D."/>
        </authorList>
    </citation>
    <scope>GENOME REANNOTATION</scope>
    <source>
        <strain evidence="1">A17</strain>
        <strain evidence="2 3">cv. Jemalong A17</strain>
    </source>
</reference>
<dbReference type="EMBL" id="CM001218">
    <property type="protein sequence ID" value="KEH37467.1"/>
    <property type="molecule type" value="Genomic_DNA"/>
</dbReference>
<dbReference type="PANTHER" id="PTHR33116">
    <property type="entry name" value="REVERSE TRANSCRIPTASE ZINC-BINDING DOMAIN-CONTAINING PROTEIN-RELATED-RELATED"/>
    <property type="match status" value="1"/>
</dbReference>
<dbReference type="STRING" id="3880.A0A072V6M8"/>
<sequence length="213" mass="24621">MLTGVNISSSWLSEAAAVLNCKTGLIPFMYLGLPIGGDERKLYFWKPVLDRISARLSSWNNKYLSSSGRLILLKYILSSLPVYFLSFFKAHSQGGLGVRKLGDFNLSLLDKWCWRLLVDKNGLWYRVLKARYGEIGGMVKEGGRHSSRWWRMICNVRDGSGLLVGRWFDDNIRRVKNIFHSLHKTFLEREVERERGEEKNKGFEENSLRNQLG</sequence>
<proteinExistence type="predicted"/>
<dbReference type="AlphaFoldDB" id="A0A072V6M8"/>
<evidence type="ECO:0000313" key="2">
    <source>
        <dbReference type="EnsemblPlants" id="KEH37467"/>
    </source>
</evidence>
<gene>
    <name evidence="1" type="ordered locus">MTR_2g038700</name>
</gene>
<protein>
    <submittedName>
        <fullName evidence="1 2">Uncharacterized protein</fullName>
    </submittedName>
</protein>